<reference evidence="2" key="2">
    <citation type="submission" date="2013-04" db="UniProtKB">
        <authorList>
            <consortium name="EnsemblPlants"/>
        </authorList>
    </citation>
    <scope>IDENTIFICATION</scope>
</reference>
<keyword evidence="3" id="KW-1185">Reference proteome</keyword>
<sequence>SAPFGFFFLFLVLCRSLPRSGVGWRLEACWSGVGCYTAIIRAARTGNTLIPLLKFKRLLCCLI</sequence>
<feature type="signal peptide" evidence="1">
    <location>
        <begin position="1"/>
        <end position="23"/>
    </location>
</feature>
<evidence type="ECO:0000313" key="3">
    <source>
        <dbReference type="Proteomes" id="UP000006038"/>
    </source>
</evidence>
<dbReference type="HOGENOM" id="CLU_2892723_0_0_1"/>
<evidence type="ECO:0000256" key="1">
    <source>
        <dbReference type="SAM" id="SignalP"/>
    </source>
</evidence>
<accession>J3MLG2</accession>
<feature type="chain" id="PRO_5003774946" evidence="1">
    <location>
        <begin position="24"/>
        <end position="63"/>
    </location>
</feature>
<keyword evidence="1" id="KW-0732">Signal</keyword>
<dbReference type="Proteomes" id="UP000006038">
    <property type="component" value="Chromosome 7"/>
</dbReference>
<organism evidence="2">
    <name type="scientific">Oryza brachyantha</name>
    <name type="common">malo sina</name>
    <dbReference type="NCBI Taxonomy" id="4533"/>
    <lineage>
        <taxon>Eukaryota</taxon>
        <taxon>Viridiplantae</taxon>
        <taxon>Streptophyta</taxon>
        <taxon>Embryophyta</taxon>
        <taxon>Tracheophyta</taxon>
        <taxon>Spermatophyta</taxon>
        <taxon>Magnoliopsida</taxon>
        <taxon>Liliopsida</taxon>
        <taxon>Poales</taxon>
        <taxon>Poaceae</taxon>
        <taxon>BOP clade</taxon>
        <taxon>Oryzoideae</taxon>
        <taxon>Oryzeae</taxon>
        <taxon>Oryzinae</taxon>
        <taxon>Oryza</taxon>
    </lineage>
</organism>
<protein>
    <submittedName>
        <fullName evidence="2">Uncharacterized protein</fullName>
    </submittedName>
</protein>
<dbReference type="EnsemblPlants" id="OB07G22440.1">
    <property type="protein sequence ID" value="OB07G22440.1"/>
    <property type="gene ID" value="OB07G22440"/>
</dbReference>
<proteinExistence type="predicted"/>
<name>J3MLG2_ORYBR</name>
<dbReference type="AlphaFoldDB" id="J3MLG2"/>
<dbReference type="Gramene" id="OB07G22440.1">
    <property type="protein sequence ID" value="OB07G22440.1"/>
    <property type="gene ID" value="OB07G22440"/>
</dbReference>
<evidence type="ECO:0000313" key="2">
    <source>
        <dbReference type="EnsemblPlants" id="OB07G22440.1"/>
    </source>
</evidence>
<reference evidence="2" key="1">
    <citation type="journal article" date="2013" name="Nat. Commun.">
        <title>Whole-genome sequencing of Oryza brachyantha reveals mechanisms underlying Oryza genome evolution.</title>
        <authorList>
            <person name="Chen J."/>
            <person name="Huang Q."/>
            <person name="Gao D."/>
            <person name="Wang J."/>
            <person name="Lang Y."/>
            <person name="Liu T."/>
            <person name="Li B."/>
            <person name="Bai Z."/>
            <person name="Luis Goicoechea J."/>
            <person name="Liang C."/>
            <person name="Chen C."/>
            <person name="Zhang W."/>
            <person name="Sun S."/>
            <person name="Liao Y."/>
            <person name="Zhang X."/>
            <person name="Yang L."/>
            <person name="Song C."/>
            <person name="Wang M."/>
            <person name="Shi J."/>
            <person name="Liu G."/>
            <person name="Liu J."/>
            <person name="Zhou H."/>
            <person name="Zhou W."/>
            <person name="Yu Q."/>
            <person name="An N."/>
            <person name="Chen Y."/>
            <person name="Cai Q."/>
            <person name="Wang B."/>
            <person name="Liu B."/>
            <person name="Min J."/>
            <person name="Huang Y."/>
            <person name="Wu H."/>
            <person name="Li Z."/>
            <person name="Zhang Y."/>
            <person name="Yin Y."/>
            <person name="Song W."/>
            <person name="Jiang J."/>
            <person name="Jackson S.A."/>
            <person name="Wing R.A."/>
            <person name="Wang J."/>
            <person name="Chen M."/>
        </authorList>
    </citation>
    <scope>NUCLEOTIDE SEQUENCE [LARGE SCALE GENOMIC DNA]</scope>
    <source>
        <strain evidence="2">cv. IRGC 101232</strain>
    </source>
</reference>